<evidence type="ECO:0000259" key="2">
    <source>
        <dbReference type="Pfam" id="PF14237"/>
    </source>
</evidence>
<protein>
    <recommendedName>
        <fullName evidence="2">GYF domain-containing protein</fullName>
    </recommendedName>
</protein>
<feature type="compositionally biased region" description="Pro residues" evidence="1">
    <location>
        <begin position="322"/>
        <end position="342"/>
    </location>
</feature>
<feature type="domain" description="GYF" evidence="2">
    <location>
        <begin position="177"/>
        <end position="225"/>
    </location>
</feature>
<evidence type="ECO:0000256" key="1">
    <source>
        <dbReference type="SAM" id="MobiDB-lite"/>
    </source>
</evidence>
<feature type="region of interest" description="Disordered" evidence="1">
    <location>
        <begin position="232"/>
        <end position="289"/>
    </location>
</feature>
<dbReference type="OrthoDB" id="254120at2"/>
<dbReference type="Pfam" id="PF14237">
    <property type="entry name" value="GYF_2"/>
    <property type="match status" value="3"/>
</dbReference>
<feature type="domain" description="GYF" evidence="2">
    <location>
        <begin position="5"/>
        <end position="53"/>
    </location>
</feature>
<dbReference type="RefSeq" id="WP_145370903.1">
    <property type="nucleotide sequence ID" value="NZ_CP036275.1"/>
</dbReference>
<dbReference type="Proteomes" id="UP000320496">
    <property type="component" value="Chromosome"/>
</dbReference>
<keyword evidence="4" id="KW-1185">Reference proteome</keyword>
<gene>
    <name evidence="3" type="ORF">Mal4_40980</name>
</gene>
<evidence type="ECO:0000313" key="4">
    <source>
        <dbReference type="Proteomes" id="UP000320496"/>
    </source>
</evidence>
<name>A0A517ZBE3_9PLAN</name>
<dbReference type="KEGG" id="mri:Mal4_40980"/>
<feature type="compositionally biased region" description="Low complexity" evidence="1">
    <location>
        <begin position="343"/>
        <end position="368"/>
    </location>
</feature>
<feature type="domain" description="GYF" evidence="2">
    <location>
        <begin position="102"/>
        <end position="150"/>
    </location>
</feature>
<feature type="region of interest" description="Disordered" evidence="1">
    <location>
        <begin position="515"/>
        <end position="542"/>
    </location>
</feature>
<dbReference type="AlphaFoldDB" id="A0A517ZBE3"/>
<organism evidence="3 4">
    <name type="scientific">Maioricimonas rarisocia</name>
    <dbReference type="NCBI Taxonomy" id="2528026"/>
    <lineage>
        <taxon>Bacteria</taxon>
        <taxon>Pseudomonadati</taxon>
        <taxon>Planctomycetota</taxon>
        <taxon>Planctomycetia</taxon>
        <taxon>Planctomycetales</taxon>
        <taxon>Planctomycetaceae</taxon>
        <taxon>Maioricimonas</taxon>
    </lineage>
</organism>
<proteinExistence type="predicted"/>
<accession>A0A517ZBE3</accession>
<dbReference type="EMBL" id="CP036275">
    <property type="protein sequence ID" value="QDU39751.1"/>
    <property type="molecule type" value="Genomic_DNA"/>
</dbReference>
<evidence type="ECO:0000313" key="3">
    <source>
        <dbReference type="EMBL" id="QDU39751.1"/>
    </source>
</evidence>
<feature type="compositionally biased region" description="Basic residues" evidence="1">
    <location>
        <begin position="258"/>
        <end position="280"/>
    </location>
</feature>
<feature type="compositionally biased region" description="Low complexity" evidence="1">
    <location>
        <begin position="532"/>
        <end position="542"/>
    </location>
</feature>
<sequence length="542" mass="58051">MATNWYYRIVGEEFGPVDFDALFELARAGGLGPDDDVRSESADEWQSAATIVGLFPDEDEASPDPQAADTLEDADDLSSLLESVADDSGAPEATASDSRNQWFAQVFNQELGPLEFEAVAQMADDGELAPSDLVRYGVDAEWIPAEQIVGLFHESEDEDGTAASSATAADDDPDRIWYYRLGDQEHGPFGFGQVMELAAAGTIEPATHVRAGRVGAWMDAGSIVGLFPEPEEEATEATAVLDEATEPAEEDRQTAPTPRKRSAAARGAKKKARRTKKKRQPAVEKDLEEDVVSWLSDDIDEEIENEIEQRREPVAASAPVAESPPPASPVAAPPPAAPPTPPTSSAASAALTAAVDAASSATSSSRTFTPPPKAKRGKSSGPSFSFNFSTPDLGIDPKQLVVLGLLGLVLLYVFFPFESNPAPEYYDETRAIVDRIMPLYSAKAPPGEWAPVVTEVQPRVSELAEELDKLATARNPAMQQLLAIHRDYLPPVLEGKSDTPEFVFRRVTQTLDLAGKQINREPMDPATPPPAAGNAEATAAAE</sequence>
<feature type="region of interest" description="Disordered" evidence="1">
    <location>
        <begin position="54"/>
        <end position="75"/>
    </location>
</feature>
<dbReference type="InterPro" id="IPR025640">
    <property type="entry name" value="GYF_2"/>
</dbReference>
<reference evidence="3 4" key="1">
    <citation type="submission" date="2019-02" db="EMBL/GenBank/DDBJ databases">
        <title>Deep-cultivation of Planctomycetes and their phenomic and genomic characterization uncovers novel biology.</title>
        <authorList>
            <person name="Wiegand S."/>
            <person name="Jogler M."/>
            <person name="Boedeker C."/>
            <person name="Pinto D."/>
            <person name="Vollmers J."/>
            <person name="Rivas-Marin E."/>
            <person name="Kohn T."/>
            <person name="Peeters S.H."/>
            <person name="Heuer A."/>
            <person name="Rast P."/>
            <person name="Oberbeckmann S."/>
            <person name="Bunk B."/>
            <person name="Jeske O."/>
            <person name="Meyerdierks A."/>
            <person name="Storesund J.E."/>
            <person name="Kallscheuer N."/>
            <person name="Luecker S."/>
            <person name="Lage O.M."/>
            <person name="Pohl T."/>
            <person name="Merkel B.J."/>
            <person name="Hornburger P."/>
            <person name="Mueller R.-W."/>
            <person name="Bruemmer F."/>
            <person name="Labrenz M."/>
            <person name="Spormann A.M."/>
            <person name="Op den Camp H."/>
            <person name="Overmann J."/>
            <person name="Amann R."/>
            <person name="Jetten M.S.M."/>
            <person name="Mascher T."/>
            <person name="Medema M.H."/>
            <person name="Devos D.P."/>
            <person name="Kaster A.-K."/>
            <person name="Ovreas L."/>
            <person name="Rohde M."/>
            <person name="Galperin M.Y."/>
            <person name="Jogler C."/>
        </authorList>
    </citation>
    <scope>NUCLEOTIDE SEQUENCE [LARGE SCALE GENOMIC DNA]</scope>
    <source>
        <strain evidence="3 4">Mal4</strain>
    </source>
</reference>
<feature type="region of interest" description="Disordered" evidence="1">
    <location>
        <begin position="307"/>
        <end position="383"/>
    </location>
</feature>